<organism evidence="8 9">
    <name type="scientific">Klebsiella michiganensis</name>
    <dbReference type="NCBI Taxonomy" id="1134687"/>
    <lineage>
        <taxon>Bacteria</taxon>
        <taxon>Pseudomonadati</taxon>
        <taxon>Pseudomonadota</taxon>
        <taxon>Gammaproteobacteria</taxon>
        <taxon>Enterobacterales</taxon>
        <taxon>Enterobacteriaceae</taxon>
        <taxon>Klebsiella/Raoultella group</taxon>
        <taxon>Klebsiella</taxon>
    </lineage>
</organism>
<dbReference type="SUPFAM" id="SSF103473">
    <property type="entry name" value="MFS general substrate transporter"/>
    <property type="match status" value="1"/>
</dbReference>
<evidence type="ECO:0000256" key="3">
    <source>
        <dbReference type="ARBA" id="ARBA00022692"/>
    </source>
</evidence>
<sequence>MTMNRSWLLVGWVTIFLVGTDLFVVASFLPAISQDLHHPASSLTMLISIFSIVYAIACPIQARIAERFGVGNMLLFGILTLGLANFYTAVAHNLNNLLLSRALAGLAAASISPMIYVLTANRARPEERAGKLALINSGLIIALILGAPLGLALSVHAGWRSVFTLLAVALLLMWPVNKMTWHNEVGSTTRSKASAEHLTTGWMFFLCMICWAASVYATYTLLSSAMSNEYHVSENNMALVLTSYGIGAALGGILGGKLADRFGASSIVRLAFCLMIVSLLLMMAIYPTHQLGWLSFNLFLFALVAYGFFPALQACAAQVFVARRSTVMGLLSSCLYVGITLGSAAGGKLFSVGGMTLVQCYSIAIAVLGLILSMFIHGKCRE</sequence>
<dbReference type="PROSITE" id="PS50850">
    <property type="entry name" value="MFS"/>
    <property type="match status" value="1"/>
</dbReference>
<dbReference type="GO" id="GO:0022857">
    <property type="term" value="F:transmembrane transporter activity"/>
    <property type="evidence" value="ECO:0007669"/>
    <property type="project" value="InterPro"/>
</dbReference>
<dbReference type="Gene3D" id="1.20.1250.20">
    <property type="entry name" value="MFS general substrate transporter like domains"/>
    <property type="match status" value="2"/>
</dbReference>
<feature type="transmembrane region" description="Helical" evidence="6">
    <location>
        <begin position="132"/>
        <end position="151"/>
    </location>
</feature>
<accession>A0A6P1V6S1</accession>
<name>A0A6P1V6S1_9ENTR</name>
<keyword evidence="3 6" id="KW-0812">Transmembrane</keyword>
<feature type="transmembrane region" description="Helical" evidence="6">
    <location>
        <begin position="7"/>
        <end position="32"/>
    </location>
</feature>
<evidence type="ECO:0000256" key="1">
    <source>
        <dbReference type="ARBA" id="ARBA00004651"/>
    </source>
</evidence>
<dbReference type="InterPro" id="IPR011701">
    <property type="entry name" value="MFS"/>
</dbReference>
<keyword evidence="8" id="KW-0614">Plasmid</keyword>
<feature type="transmembrane region" description="Helical" evidence="6">
    <location>
        <begin position="157"/>
        <end position="176"/>
    </location>
</feature>
<keyword evidence="4 6" id="KW-1133">Transmembrane helix</keyword>
<feature type="transmembrane region" description="Helical" evidence="6">
    <location>
        <begin position="298"/>
        <end position="321"/>
    </location>
</feature>
<feature type="transmembrane region" description="Helical" evidence="6">
    <location>
        <begin position="267"/>
        <end position="286"/>
    </location>
</feature>
<dbReference type="RefSeq" id="WP_162122759.1">
    <property type="nucleotide sequence ID" value="NZ_CP048110.1"/>
</dbReference>
<evidence type="ECO:0000256" key="5">
    <source>
        <dbReference type="ARBA" id="ARBA00023136"/>
    </source>
</evidence>
<dbReference type="GO" id="GO:0005886">
    <property type="term" value="C:plasma membrane"/>
    <property type="evidence" value="ECO:0007669"/>
    <property type="project" value="UniProtKB-SubCell"/>
</dbReference>
<feature type="transmembrane region" description="Helical" evidence="6">
    <location>
        <begin position="197"/>
        <end position="217"/>
    </location>
</feature>
<dbReference type="AlphaFoldDB" id="A0A6P1V6S1"/>
<dbReference type="InterPro" id="IPR036259">
    <property type="entry name" value="MFS_trans_sf"/>
</dbReference>
<dbReference type="PANTHER" id="PTHR43124:SF3">
    <property type="entry name" value="CHLORAMPHENICOL EFFLUX PUMP RV0191"/>
    <property type="match status" value="1"/>
</dbReference>
<feature type="transmembrane region" description="Helical" evidence="6">
    <location>
        <begin position="38"/>
        <end position="57"/>
    </location>
</feature>
<dbReference type="Proteomes" id="UP000464389">
    <property type="component" value="Plasmid unnamed2"/>
</dbReference>
<reference evidence="8 9" key="1">
    <citation type="submission" date="2020-01" db="EMBL/GenBank/DDBJ databases">
        <title>Bactrocera dorsalis gut bacteria genome.</title>
        <authorList>
            <person name="Zhang H."/>
            <person name="Cai Z."/>
        </authorList>
    </citation>
    <scope>NUCLEOTIDE SEQUENCE [LARGE SCALE GENOMIC DNA]</scope>
    <source>
        <strain evidence="8 9">BD177</strain>
        <plasmid evidence="8 9">unnamed2</plasmid>
    </source>
</reference>
<dbReference type="Pfam" id="PF07690">
    <property type="entry name" value="MFS_1"/>
    <property type="match status" value="2"/>
</dbReference>
<evidence type="ECO:0000256" key="2">
    <source>
        <dbReference type="ARBA" id="ARBA00022475"/>
    </source>
</evidence>
<evidence type="ECO:0000256" key="4">
    <source>
        <dbReference type="ARBA" id="ARBA00022989"/>
    </source>
</evidence>
<feature type="transmembrane region" description="Helical" evidence="6">
    <location>
        <begin position="237"/>
        <end position="255"/>
    </location>
</feature>
<evidence type="ECO:0000313" key="9">
    <source>
        <dbReference type="Proteomes" id="UP000464389"/>
    </source>
</evidence>
<feature type="transmembrane region" description="Helical" evidence="6">
    <location>
        <begin position="69"/>
        <end position="90"/>
    </location>
</feature>
<feature type="domain" description="Major facilitator superfamily (MFS) profile" evidence="7">
    <location>
        <begin position="7"/>
        <end position="381"/>
    </location>
</feature>
<feature type="transmembrane region" description="Helical" evidence="6">
    <location>
        <begin position="356"/>
        <end position="376"/>
    </location>
</feature>
<protein>
    <submittedName>
        <fullName evidence="8">MFS transporter</fullName>
    </submittedName>
</protein>
<dbReference type="InterPro" id="IPR050189">
    <property type="entry name" value="MFS_Efflux_Transporters"/>
</dbReference>
<evidence type="ECO:0000256" key="6">
    <source>
        <dbReference type="SAM" id="Phobius"/>
    </source>
</evidence>
<dbReference type="InterPro" id="IPR020846">
    <property type="entry name" value="MFS_dom"/>
</dbReference>
<feature type="transmembrane region" description="Helical" evidence="6">
    <location>
        <begin position="102"/>
        <end position="120"/>
    </location>
</feature>
<evidence type="ECO:0000259" key="7">
    <source>
        <dbReference type="PROSITE" id="PS50850"/>
    </source>
</evidence>
<feature type="transmembrane region" description="Helical" evidence="6">
    <location>
        <begin position="328"/>
        <end position="350"/>
    </location>
</feature>
<gene>
    <name evidence="8" type="ORF">GW952_30610</name>
</gene>
<comment type="subcellular location">
    <subcellularLocation>
        <location evidence="1">Cell membrane</location>
        <topology evidence="1">Multi-pass membrane protein</topology>
    </subcellularLocation>
</comment>
<keyword evidence="2" id="KW-1003">Cell membrane</keyword>
<geneLocation type="plasmid" evidence="8">
    <name>unnamed2</name>
</geneLocation>
<evidence type="ECO:0000313" key="8">
    <source>
        <dbReference type="EMBL" id="QHS49978.1"/>
    </source>
</evidence>
<dbReference type="EMBL" id="CP048110">
    <property type="protein sequence ID" value="QHS49978.1"/>
    <property type="molecule type" value="Genomic_DNA"/>
</dbReference>
<keyword evidence="5 6" id="KW-0472">Membrane</keyword>
<proteinExistence type="predicted"/>
<dbReference type="PANTHER" id="PTHR43124">
    <property type="entry name" value="PURINE EFFLUX PUMP PBUE"/>
    <property type="match status" value="1"/>
</dbReference>